<sequence length="130" mass="14586">MRTYCLIIVLFLFHLAPLCYSALSSGRGSSASFMSLMLPVDLNVDDPWVIEMANFAVTEHNKRSNANLKLAQILSCRGFIFTTTNIYTLELLVNDRADTKKYSARLIDDMITPTGYKLRSFELTASPPTP</sequence>
<proteinExistence type="predicted"/>
<dbReference type="InterPro" id="IPR046350">
    <property type="entry name" value="Cystatin_sf"/>
</dbReference>
<protein>
    <recommendedName>
        <fullName evidence="4">Cystatin domain-containing protein</fullName>
    </recommendedName>
</protein>
<dbReference type="InterPro" id="IPR000010">
    <property type="entry name" value="Cystatin_dom"/>
</dbReference>
<evidence type="ECO:0000259" key="4">
    <source>
        <dbReference type="Pfam" id="PF16845"/>
    </source>
</evidence>
<evidence type="ECO:0000313" key="5">
    <source>
        <dbReference type="EMBL" id="MED6121717.1"/>
    </source>
</evidence>
<dbReference type="EMBL" id="JASCZI010030354">
    <property type="protein sequence ID" value="MED6121717.1"/>
    <property type="molecule type" value="Genomic_DNA"/>
</dbReference>
<organism evidence="5 6">
    <name type="scientific">Stylosanthes scabra</name>
    <dbReference type="NCBI Taxonomy" id="79078"/>
    <lineage>
        <taxon>Eukaryota</taxon>
        <taxon>Viridiplantae</taxon>
        <taxon>Streptophyta</taxon>
        <taxon>Embryophyta</taxon>
        <taxon>Tracheophyta</taxon>
        <taxon>Spermatophyta</taxon>
        <taxon>Magnoliopsida</taxon>
        <taxon>eudicotyledons</taxon>
        <taxon>Gunneridae</taxon>
        <taxon>Pentapetalae</taxon>
        <taxon>rosids</taxon>
        <taxon>fabids</taxon>
        <taxon>Fabales</taxon>
        <taxon>Fabaceae</taxon>
        <taxon>Papilionoideae</taxon>
        <taxon>50 kb inversion clade</taxon>
        <taxon>dalbergioids sensu lato</taxon>
        <taxon>Dalbergieae</taxon>
        <taxon>Pterocarpus clade</taxon>
        <taxon>Stylosanthes</taxon>
    </lineage>
</organism>
<feature type="domain" description="Cystatin" evidence="4">
    <location>
        <begin position="43"/>
        <end position="122"/>
    </location>
</feature>
<accession>A0ABU6RCF0</accession>
<keyword evidence="2" id="KW-0789">Thiol protease inhibitor</keyword>
<evidence type="ECO:0000256" key="2">
    <source>
        <dbReference type="ARBA" id="ARBA00022704"/>
    </source>
</evidence>
<dbReference type="CDD" id="cd00042">
    <property type="entry name" value="CY"/>
    <property type="match status" value="1"/>
</dbReference>
<dbReference type="SUPFAM" id="SSF54403">
    <property type="entry name" value="Cystatin/monellin"/>
    <property type="match status" value="1"/>
</dbReference>
<dbReference type="PANTHER" id="PTHR47364:SF2">
    <property type="entry name" value="CYSTEINE PROTEINASE INHIBITOR 5"/>
    <property type="match status" value="1"/>
</dbReference>
<evidence type="ECO:0000256" key="1">
    <source>
        <dbReference type="ARBA" id="ARBA00022690"/>
    </source>
</evidence>
<evidence type="ECO:0000256" key="3">
    <source>
        <dbReference type="SAM" id="SignalP"/>
    </source>
</evidence>
<keyword evidence="1" id="KW-0646">Protease inhibitor</keyword>
<keyword evidence="6" id="KW-1185">Reference proteome</keyword>
<keyword evidence="3" id="KW-0732">Signal</keyword>
<comment type="caution">
    <text evidence="5">The sequence shown here is derived from an EMBL/GenBank/DDBJ whole genome shotgun (WGS) entry which is preliminary data.</text>
</comment>
<feature type="signal peptide" evidence="3">
    <location>
        <begin position="1"/>
        <end position="21"/>
    </location>
</feature>
<name>A0ABU6RCF0_9FABA</name>
<dbReference type="Gene3D" id="3.10.450.10">
    <property type="match status" value="1"/>
</dbReference>
<dbReference type="PANTHER" id="PTHR47364">
    <property type="entry name" value="CYSTEINE PROTEINASE INHIBITOR 5"/>
    <property type="match status" value="1"/>
</dbReference>
<reference evidence="5 6" key="1">
    <citation type="journal article" date="2023" name="Plants (Basel)">
        <title>Bridging the Gap: Combining Genomics and Transcriptomics Approaches to Understand Stylosanthes scabra, an Orphan Legume from the Brazilian Caatinga.</title>
        <authorList>
            <person name="Ferreira-Neto J.R.C."/>
            <person name="da Silva M.D."/>
            <person name="Binneck E."/>
            <person name="de Melo N.F."/>
            <person name="da Silva R.H."/>
            <person name="de Melo A.L.T.M."/>
            <person name="Pandolfi V."/>
            <person name="Bustamante F.O."/>
            <person name="Brasileiro-Vidal A.C."/>
            <person name="Benko-Iseppon A.M."/>
        </authorList>
    </citation>
    <scope>NUCLEOTIDE SEQUENCE [LARGE SCALE GENOMIC DNA]</scope>
    <source>
        <tissue evidence="5">Leaves</tissue>
    </source>
</reference>
<feature type="chain" id="PRO_5045726452" description="Cystatin domain-containing protein" evidence="3">
    <location>
        <begin position="22"/>
        <end position="130"/>
    </location>
</feature>
<gene>
    <name evidence="5" type="ORF">PIB30_032854</name>
</gene>
<dbReference type="Proteomes" id="UP001341840">
    <property type="component" value="Unassembled WGS sequence"/>
</dbReference>
<evidence type="ECO:0000313" key="6">
    <source>
        <dbReference type="Proteomes" id="UP001341840"/>
    </source>
</evidence>
<dbReference type="Pfam" id="PF16845">
    <property type="entry name" value="SQAPI"/>
    <property type="match status" value="1"/>
</dbReference>